<protein>
    <recommendedName>
        <fullName evidence="4">Aerotolerance regulator N-terminal domain-containing protein</fullName>
    </recommendedName>
</protein>
<dbReference type="OrthoDB" id="980086at2"/>
<dbReference type="EMBL" id="RQJO01000009">
    <property type="protein sequence ID" value="RRB02170.1"/>
    <property type="molecule type" value="Genomic_DNA"/>
</dbReference>
<feature type="transmembrane region" description="Helical" evidence="1">
    <location>
        <begin position="16"/>
        <end position="36"/>
    </location>
</feature>
<evidence type="ECO:0000313" key="3">
    <source>
        <dbReference type="Proteomes" id="UP000271925"/>
    </source>
</evidence>
<keyword evidence="3" id="KW-1185">Reference proteome</keyword>
<name>A0A3P1BM22_9BACT</name>
<sequence length="557" mass="62461">MRLFDSFTITFNPSEPISWVILALLVLLFIVKVWLIVRSKSLSIQRRWIRFGLNGLLWILLVGYFLQLEWVIPANSNPVLIADANVPATYLNKLKDSLKIADVVRVNALNTALFRSRLFDGMIDSVTLIGTGFAPDVLGQLSRQTVQWIPYDPPDQLQLIRWKGMIRKGEMQRVSGSIYSSQKQVLKIQFGNQTLDSLSLRAGLNDFTLEFPTFVQGRTEVELVLNQKPLDTLRFFARNPEPVSYQFILDSPDFESKTLADWLGKQGHSVQLIATISKDIRNRVNINRGDVADVLITDPANATNPVVKKAVAQGKPVLIMNVSDAETECKTVNQALGTNWKLRKTANETTVSVGNGVRALPYQLLDAVNQFPVPGFPVAVQKTPAKIGLSLLSETFPLKLSGDSIAYGRIWTAILTLLQPVHTNNVEIEAPVFKGIRSRIQLNHLTGKPTAVRIGKDAVKLDYSAINGLSAEASYLFGQAGWQWFQDSLAIYVDKPDNKTGFDNRLMSDYLRSRSMEFSVQKTASLHVLHVKIPDWVWILLFICTLTMLWIEPKLSI</sequence>
<dbReference type="Proteomes" id="UP000271925">
    <property type="component" value="Unassembled WGS sequence"/>
</dbReference>
<comment type="caution">
    <text evidence="2">The sequence shown here is derived from an EMBL/GenBank/DDBJ whole genome shotgun (WGS) entry which is preliminary data.</text>
</comment>
<gene>
    <name evidence="2" type="ORF">EHT25_16945</name>
</gene>
<evidence type="ECO:0008006" key="4">
    <source>
        <dbReference type="Google" id="ProtNLM"/>
    </source>
</evidence>
<keyword evidence="1" id="KW-0472">Membrane</keyword>
<organism evidence="2 3">
    <name type="scientific">Larkinella rosea</name>
    <dbReference type="NCBI Taxonomy" id="2025312"/>
    <lineage>
        <taxon>Bacteria</taxon>
        <taxon>Pseudomonadati</taxon>
        <taxon>Bacteroidota</taxon>
        <taxon>Cytophagia</taxon>
        <taxon>Cytophagales</taxon>
        <taxon>Spirosomataceae</taxon>
        <taxon>Larkinella</taxon>
    </lineage>
</organism>
<keyword evidence="1" id="KW-0812">Transmembrane</keyword>
<evidence type="ECO:0000256" key="1">
    <source>
        <dbReference type="SAM" id="Phobius"/>
    </source>
</evidence>
<proteinExistence type="predicted"/>
<accession>A0A3P1BM22</accession>
<evidence type="ECO:0000313" key="2">
    <source>
        <dbReference type="EMBL" id="RRB02170.1"/>
    </source>
</evidence>
<reference evidence="2 3" key="1">
    <citation type="submission" date="2018-11" db="EMBL/GenBank/DDBJ databases">
        <authorList>
            <person name="Zhou Z."/>
            <person name="Wang G."/>
        </authorList>
    </citation>
    <scope>NUCLEOTIDE SEQUENCE [LARGE SCALE GENOMIC DNA]</scope>
    <source>
        <strain evidence="2 3">KCTC52004</strain>
    </source>
</reference>
<keyword evidence="1" id="KW-1133">Transmembrane helix</keyword>
<feature type="transmembrane region" description="Helical" evidence="1">
    <location>
        <begin position="48"/>
        <end position="66"/>
    </location>
</feature>
<dbReference type="AlphaFoldDB" id="A0A3P1BM22"/>